<evidence type="ECO:0000313" key="9">
    <source>
        <dbReference type="EMBL" id="KAF7934680.1"/>
    </source>
</evidence>
<dbReference type="EC" id="3.4.19.12" evidence="2"/>
<feature type="compositionally biased region" description="Gly residues" evidence="7">
    <location>
        <begin position="738"/>
        <end position="752"/>
    </location>
</feature>
<dbReference type="SUPFAM" id="SSF54001">
    <property type="entry name" value="Cysteine proteinases"/>
    <property type="match status" value="1"/>
</dbReference>
<keyword evidence="4" id="KW-0833">Ubl conjugation pathway</keyword>
<proteinExistence type="predicted"/>
<name>A0ABQ7IUM5_9HELO</name>
<feature type="compositionally biased region" description="Low complexity" evidence="7">
    <location>
        <begin position="617"/>
        <end position="651"/>
    </location>
</feature>
<dbReference type="Gene3D" id="1.20.1300.20">
    <property type="entry name" value="Peptidase C65 Otubain, subdomain 2"/>
    <property type="match status" value="1"/>
</dbReference>
<feature type="compositionally biased region" description="Basic residues" evidence="7">
    <location>
        <begin position="89"/>
        <end position="101"/>
    </location>
</feature>
<dbReference type="GeneID" id="62229499"/>
<evidence type="ECO:0000256" key="6">
    <source>
        <dbReference type="ARBA" id="ARBA00022807"/>
    </source>
</evidence>
<evidence type="ECO:0000256" key="3">
    <source>
        <dbReference type="ARBA" id="ARBA00022670"/>
    </source>
</evidence>
<feature type="compositionally biased region" description="Low complexity" evidence="7">
    <location>
        <begin position="131"/>
        <end position="170"/>
    </location>
</feature>
<dbReference type="InterPro" id="IPR038765">
    <property type="entry name" value="Papain-like_cys_pep_sf"/>
</dbReference>
<dbReference type="InterPro" id="IPR042467">
    <property type="entry name" value="Peptidase_C65_otubain_sub2"/>
</dbReference>
<evidence type="ECO:0000313" key="10">
    <source>
        <dbReference type="Proteomes" id="UP000783213"/>
    </source>
</evidence>
<dbReference type="Pfam" id="PF10275">
    <property type="entry name" value="Peptidase_C65"/>
    <property type="match status" value="1"/>
</dbReference>
<dbReference type="EMBL" id="RCSX01000005">
    <property type="protein sequence ID" value="KAF7934680.1"/>
    <property type="molecule type" value="Genomic_DNA"/>
</dbReference>
<feature type="region of interest" description="Disordered" evidence="7">
    <location>
        <begin position="1"/>
        <end position="170"/>
    </location>
</feature>
<dbReference type="InterPro" id="IPR003323">
    <property type="entry name" value="OTU_dom"/>
</dbReference>
<protein>
    <recommendedName>
        <fullName evidence="2">ubiquitinyl hydrolase 1</fullName>
        <ecNumber evidence="2">3.4.19.12</ecNumber>
    </recommendedName>
</protein>
<keyword evidence="3" id="KW-0645">Protease</keyword>
<dbReference type="InterPro" id="IPR042468">
    <property type="entry name" value="Peptidase_C65_otubain_sub1"/>
</dbReference>
<feature type="domain" description="OTU" evidence="8">
    <location>
        <begin position="318"/>
        <end position="532"/>
    </location>
</feature>
<feature type="region of interest" description="Disordered" evidence="7">
    <location>
        <begin position="724"/>
        <end position="759"/>
    </location>
</feature>
<feature type="compositionally biased region" description="Low complexity" evidence="7">
    <location>
        <begin position="102"/>
        <end position="112"/>
    </location>
</feature>
<keyword evidence="10" id="KW-1185">Reference proteome</keyword>
<evidence type="ECO:0000256" key="7">
    <source>
        <dbReference type="SAM" id="MobiDB-lite"/>
    </source>
</evidence>
<dbReference type="RefSeq" id="XP_038812874.1">
    <property type="nucleotide sequence ID" value="XM_038950345.1"/>
</dbReference>
<comment type="caution">
    <text evidence="9">The sequence shown here is derived from an EMBL/GenBank/DDBJ whole genome shotgun (WGS) entry which is preliminary data.</text>
</comment>
<dbReference type="Proteomes" id="UP000783213">
    <property type="component" value="Unassembled WGS sequence"/>
</dbReference>
<dbReference type="PANTHER" id="PTHR12931">
    <property type="entry name" value="UBIQUITIN THIOLESTERASE PROTEIN OTUB"/>
    <property type="match status" value="1"/>
</dbReference>
<comment type="catalytic activity">
    <reaction evidence="1">
        <text>Thiol-dependent hydrolysis of ester, thioester, amide, peptide and isopeptide bonds formed by the C-terminal Gly of ubiquitin (a 76-residue protein attached to proteins as an intracellular targeting signal).</text>
        <dbReference type="EC" id="3.4.19.12"/>
    </reaction>
</comment>
<dbReference type="CDD" id="cd22749">
    <property type="entry name" value="Otubain_C65"/>
    <property type="match status" value="1"/>
</dbReference>
<feature type="compositionally biased region" description="Low complexity" evidence="7">
    <location>
        <begin position="54"/>
        <end position="88"/>
    </location>
</feature>
<organism evidence="9 10">
    <name type="scientific">Botrytis deweyae</name>
    <dbReference type="NCBI Taxonomy" id="2478750"/>
    <lineage>
        <taxon>Eukaryota</taxon>
        <taxon>Fungi</taxon>
        <taxon>Dikarya</taxon>
        <taxon>Ascomycota</taxon>
        <taxon>Pezizomycotina</taxon>
        <taxon>Leotiomycetes</taxon>
        <taxon>Helotiales</taxon>
        <taxon>Sclerotiniaceae</taxon>
        <taxon>Botrytis</taxon>
    </lineage>
</organism>
<evidence type="ECO:0000256" key="2">
    <source>
        <dbReference type="ARBA" id="ARBA00012759"/>
    </source>
</evidence>
<evidence type="ECO:0000256" key="1">
    <source>
        <dbReference type="ARBA" id="ARBA00000707"/>
    </source>
</evidence>
<evidence type="ECO:0000256" key="4">
    <source>
        <dbReference type="ARBA" id="ARBA00022786"/>
    </source>
</evidence>
<keyword evidence="6" id="KW-0788">Thiol protease</keyword>
<feature type="region of interest" description="Disordered" evidence="7">
    <location>
        <begin position="601"/>
        <end position="651"/>
    </location>
</feature>
<sequence length="759" mass="83923">MFQPQPTPFSPFSTYGLNISPQPQPPPPLLDFNNFHHNHNHNHTTHPHPHNHPHNQNQNLNNHNHNHNNNNNHNNHNHNSISNTQSLHQHQHQHPHPHPHPQSHSQSQSHSHSNSHSHSHPHPHPHPQPHPLNHTHTLTHTHSQSHAQQQQRSNSLSHSSPSACTPPTTTAIVDNLNSIVVATQPGQGTTAGRGQGNTLQQFQQRHPQQPIFNPINSSASNSNPNLTGTINLPHNTNTNSSLPPLFAHHSQQQYKMEDNGVSGVSDMEAQEALAREFQPALEGPLVGEKKSSLAIAEEYAKADPIYVSKTSALPQKYSHYRPILGDGNCGWRAAGFSYFETLLRMGNRGQVEEELARILSLNSLLTTAGGFDAWIFEDMVEETTTLLRDMADLMDTSIQAAESLILDRFNNSEISNAIVYHFRLLASSWLKANPQNYQGFIPDGGGVDQYRKEWLEPPNQEIDHLGMTLLIDILLKPTRFSVEIVYLDRSEGTQVNSHMFQAEDSNGQPTNPGGPIIYLLYRPGHYDILYKDLVRQSIDMSSNIQVNRATNFTHQHSTEAHPPMNPYQTMDLLLSIPGVSFASPYSNFGTQYQSPMSQAFAPAPSTALSPMSPTGNSVSTPQSTTSVTSLPNRSTFTSINTPTPIITSPHPFKNTPISLPIHTLPPPTPHTIPSPISLGIPAASFRPSKYEWAISADLQEGPVPSFQTSTFKNSHYNTAHYNNPNFQPEEWTPEEDGLGVGSKGGGGGGYGGWARKRSS</sequence>
<dbReference type="PANTHER" id="PTHR12931:SF15">
    <property type="entry name" value="UBIQUITIN THIOESTERASE OTUBAIN-LIKE"/>
    <property type="match status" value="1"/>
</dbReference>
<feature type="compositionally biased region" description="Polar residues" evidence="7">
    <location>
        <begin position="606"/>
        <end position="616"/>
    </location>
</feature>
<keyword evidence="5" id="KW-0378">Hydrolase</keyword>
<reference evidence="9 10" key="1">
    <citation type="journal article" date="2020" name="Genome Biol. Evol.">
        <title>Comparative genomics of Sclerotiniaceae.</title>
        <authorList>
            <person name="Valero Jimenez C.A."/>
            <person name="Steentjes M."/>
            <person name="Scholten O.E."/>
            <person name="Van Kan J.A.L."/>
        </authorList>
    </citation>
    <scope>NUCLEOTIDE SEQUENCE [LARGE SCALE GENOMIC DNA]</scope>
    <source>
        <strain evidence="9 10">B1</strain>
    </source>
</reference>
<dbReference type="Gene3D" id="3.30.200.60">
    <property type="entry name" value="Peptidase C65 Otubain, subdomain 1"/>
    <property type="match status" value="1"/>
</dbReference>
<dbReference type="PROSITE" id="PS50802">
    <property type="entry name" value="OTU"/>
    <property type="match status" value="1"/>
</dbReference>
<evidence type="ECO:0000256" key="5">
    <source>
        <dbReference type="ARBA" id="ARBA00022801"/>
    </source>
</evidence>
<accession>A0ABQ7IUM5</accession>
<feature type="compositionally biased region" description="Basic residues" evidence="7">
    <location>
        <begin position="113"/>
        <end position="127"/>
    </location>
</feature>
<feature type="compositionally biased region" description="Basic residues" evidence="7">
    <location>
        <begin position="36"/>
        <end position="53"/>
    </location>
</feature>
<evidence type="ECO:0000259" key="8">
    <source>
        <dbReference type="PROSITE" id="PS50802"/>
    </source>
</evidence>
<dbReference type="InterPro" id="IPR019400">
    <property type="entry name" value="Peptidase_C65_otubain"/>
</dbReference>
<gene>
    <name evidence="9" type="ORF">EAE98_002725</name>
</gene>